<dbReference type="EMBL" id="MLKD01000001">
    <property type="protein sequence ID" value="OQE31907.1"/>
    <property type="molecule type" value="Genomic_DNA"/>
</dbReference>
<proteinExistence type="predicted"/>
<dbReference type="STRING" id="303698.A0A1V6TZZ4"/>
<sequence>MTTKTSPIFVFVPGAWHTPDTFDTIRGLLAERGFESEAVANQSVGASDPLTGLHADIAFTKGVLQKLSDEGRKIVVVNHSYGGMVGAGAVEGLSFAERAKAGLSGGVIQVVWMAAFVTPKGKSVIDMLGGNWLPWMLLKTPDDGYCYSSEQETIFYHDMTPEAQQHAIANLKPHAKPSFLEKSMYEPWHDMPSFYLFCDQDQALPLQVQEAFSQALGNPGTYHADGSHSAFLSVPGQVADGLQLALKEGLQKNEIAVQ</sequence>
<keyword evidence="3" id="KW-1185">Reference proteome</keyword>
<reference evidence="3" key="1">
    <citation type="journal article" date="2017" name="Nat. Microbiol.">
        <title>Global analysis of biosynthetic gene clusters reveals vast potential of secondary metabolite production in Penicillium species.</title>
        <authorList>
            <person name="Nielsen J.C."/>
            <person name="Grijseels S."/>
            <person name="Prigent S."/>
            <person name="Ji B."/>
            <person name="Dainat J."/>
            <person name="Nielsen K.F."/>
            <person name="Frisvad J.C."/>
            <person name="Workman M."/>
            <person name="Nielsen J."/>
        </authorList>
    </citation>
    <scope>NUCLEOTIDE SEQUENCE [LARGE SCALE GENOMIC DNA]</scope>
    <source>
        <strain evidence="3">IBT 24891</strain>
    </source>
</reference>
<dbReference type="InterPro" id="IPR000073">
    <property type="entry name" value="AB_hydrolase_1"/>
</dbReference>
<dbReference type="InterPro" id="IPR052897">
    <property type="entry name" value="Sec-Metab_Biosynth_Hydrolase"/>
</dbReference>
<gene>
    <name evidence="2" type="ORF">PENSTE_c001G02782</name>
</gene>
<evidence type="ECO:0000313" key="2">
    <source>
        <dbReference type="EMBL" id="OQE31907.1"/>
    </source>
</evidence>
<dbReference type="Pfam" id="PF12697">
    <property type="entry name" value="Abhydrolase_6"/>
    <property type="match status" value="1"/>
</dbReference>
<dbReference type="GO" id="GO:0017000">
    <property type="term" value="P:antibiotic biosynthetic process"/>
    <property type="evidence" value="ECO:0007669"/>
    <property type="project" value="UniProtKB-ARBA"/>
</dbReference>
<protein>
    <recommendedName>
        <fullName evidence="1">AB hydrolase-1 domain-containing protein</fullName>
    </recommendedName>
</protein>
<feature type="domain" description="AB hydrolase-1" evidence="1">
    <location>
        <begin position="9"/>
        <end position="240"/>
    </location>
</feature>
<name>A0A1V6TZZ4_9EURO</name>
<organism evidence="2 3">
    <name type="scientific">Penicillium steckii</name>
    <dbReference type="NCBI Taxonomy" id="303698"/>
    <lineage>
        <taxon>Eukaryota</taxon>
        <taxon>Fungi</taxon>
        <taxon>Dikarya</taxon>
        <taxon>Ascomycota</taxon>
        <taxon>Pezizomycotina</taxon>
        <taxon>Eurotiomycetes</taxon>
        <taxon>Eurotiomycetidae</taxon>
        <taxon>Eurotiales</taxon>
        <taxon>Aspergillaceae</taxon>
        <taxon>Penicillium</taxon>
    </lineage>
</organism>
<evidence type="ECO:0000313" key="3">
    <source>
        <dbReference type="Proteomes" id="UP000191285"/>
    </source>
</evidence>
<evidence type="ECO:0000259" key="1">
    <source>
        <dbReference type="Pfam" id="PF12697"/>
    </source>
</evidence>
<dbReference type="PANTHER" id="PTHR37017">
    <property type="entry name" value="AB HYDROLASE-1 DOMAIN-CONTAINING PROTEIN-RELATED"/>
    <property type="match status" value="1"/>
</dbReference>
<comment type="caution">
    <text evidence="2">The sequence shown here is derived from an EMBL/GenBank/DDBJ whole genome shotgun (WGS) entry which is preliminary data.</text>
</comment>
<accession>A0A1V6TZZ4</accession>
<dbReference type="PANTHER" id="PTHR37017:SF11">
    <property type="entry name" value="ESTERASE_LIPASE_THIOESTERASE DOMAIN-CONTAINING PROTEIN"/>
    <property type="match status" value="1"/>
</dbReference>
<dbReference type="InterPro" id="IPR029058">
    <property type="entry name" value="AB_hydrolase_fold"/>
</dbReference>
<dbReference type="GO" id="GO:0072330">
    <property type="term" value="P:monocarboxylic acid biosynthetic process"/>
    <property type="evidence" value="ECO:0007669"/>
    <property type="project" value="UniProtKB-ARBA"/>
</dbReference>
<dbReference type="SUPFAM" id="SSF53474">
    <property type="entry name" value="alpha/beta-Hydrolases"/>
    <property type="match status" value="1"/>
</dbReference>
<dbReference type="AlphaFoldDB" id="A0A1V6TZZ4"/>
<dbReference type="OrthoDB" id="1263307at2759"/>
<dbReference type="Proteomes" id="UP000191285">
    <property type="component" value="Unassembled WGS sequence"/>
</dbReference>
<dbReference type="Gene3D" id="3.40.50.1820">
    <property type="entry name" value="alpha/beta hydrolase"/>
    <property type="match status" value="1"/>
</dbReference>